<evidence type="ECO:0000313" key="4">
    <source>
        <dbReference type="EMBL" id="GGG01505.1"/>
    </source>
</evidence>
<comment type="caution">
    <text evidence="4">The sequence shown here is derived from an EMBL/GenBank/DDBJ whole genome shotgun (WGS) entry which is preliminary data.</text>
</comment>
<dbReference type="GO" id="GO:0016405">
    <property type="term" value="F:CoA-ligase activity"/>
    <property type="evidence" value="ECO:0007669"/>
    <property type="project" value="TreeGrafter"/>
</dbReference>
<dbReference type="Proteomes" id="UP000636949">
    <property type="component" value="Unassembled WGS sequence"/>
</dbReference>
<accession>A0A8J3E985</accession>
<dbReference type="Pfam" id="PF00501">
    <property type="entry name" value="AMP-binding"/>
    <property type="match status" value="1"/>
</dbReference>
<dbReference type="InterPro" id="IPR000873">
    <property type="entry name" value="AMP-dep_synth/lig_dom"/>
</dbReference>
<dbReference type="PANTHER" id="PTHR24096">
    <property type="entry name" value="LONG-CHAIN-FATTY-ACID--COA LIGASE"/>
    <property type="match status" value="1"/>
</dbReference>
<reference evidence="4" key="1">
    <citation type="journal article" date="2014" name="Int. J. Syst. Evol. Microbiol.">
        <title>Complete genome sequence of Corynebacterium casei LMG S-19264T (=DSM 44701T), isolated from a smear-ripened cheese.</title>
        <authorList>
            <consortium name="US DOE Joint Genome Institute (JGI-PGF)"/>
            <person name="Walter F."/>
            <person name="Albersmeier A."/>
            <person name="Kalinowski J."/>
            <person name="Ruckert C."/>
        </authorList>
    </citation>
    <scope>NUCLEOTIDE SEQUENCE</scope>
    <source>
        <strain evidence="4">CGMCC 1.15758</strain>
    </source>
</reference>
<sequence length="723" mass="80277">MLIVLGVIILLIIVILGSLYIWPNKTLIAVMQLKERQRYMCNFHHVNYVPGFKPAVVISNNVNLFLAVLLQRIAKQTVTVVMECQNPPSKLVDYLLKRTGVTIISQSFLTSWNKEGVLLVSQELYADVIKLNNEIIPMQVCGFECIKYTRGRNVPQWLHLSFFEPIGIALTKKELSDLLAEKNIYAWERYISLMPSIPEVWIKQAKARKGKKVIADSTGVELSSERLLVATLALSKLLEPILREQERVGICLPPSVGGAMAMMSGFVLGKTLVNLNYTASKSALDAAISESNIKTIITSGRFIEQLKKKGFFLEEVFSNSKIILLEDMRQQLDKFTLLKTLLHVKLSSAEQLINHYVTRVATDHTAAILFSSGSEGKPKGVVLSHKNILGNVKQSMIILGAKSDDSILSILPIFHAFGLTATTILPLLEGVFMVCHPDPTDAVMLGELADKYKPTILCGTSTFFRIYSKARQLTAEQFSSLNFVVAGAEKLLPEVRAMFEKKFDKIIYEGYGTTELSPVASVNQPNEGDKVNNKIGTVGSSVPGGRFMIIDPESKEELPIGEAGMITFGGVNVMEGYLHNPQKTAEVIFKRHRIRWYQTGDKGMLDEEGYLTILDRYSRFAKLGGEMVSLSAVEEEVMSLLGADNEENEILAVSTPDQKKGECISLLYTMAMDASDIKQQVNSAKINNLLKPQNYFQVDAIPKLGSGKTDFSAAKHKVLELLR</sequence>
<evidence type="ECO:0000313" key="5">
    <source>
        <dbReference type="Proteomes" id="UP000636949"/>
    </source>
</evidence>
<dbReference type="AlphaFoldDB" id="A0A8J3E985"/>
<dbReference type="SUPFAM" id="SSF56801">
    <property type="entry name" value="Acetyl-CoA synthetase-like"/>
    <property type="match status" value="1"/>
</dbReference>
<organism evidence="4 5">
    <name type="scientific">Cysteiniphilum litorale</name>
    <dbReference type="NCBI Taxonomy" id="2056700"/>
    <lineage>
        <taxon>Bacteria</taxon>
        <taxon>Pseudomonadati</taxon>
        <taxon>Pseudomonadota</taxon>
        <taxon>Gammaproteobacteria</taxon>
        <taxon>Thiotrichales</taxon>
        <taxon>Fastidiosibacteraceae</taxon>
        <taxon>Cysteiniphilum</taxon>
    </lineage>
</organism>
<dbReference type="InterPro" id="IPR020845">
    <property type="entry name" value="AMP-binding_CS"/>
</dbReference>
<dbReference type="EMBL" id="BMJS01000022">
    <property type="protein sequence ID" value="GGG01505.1"/>
    <property type="molecule type" value="Genomic_DNA"/>
</dbReference>
<dbReference type="Gene3D" id="3.30.300.30">
    <property type="match status" value="1"/>
</dbReference>
<gene>
    <name evidence="4" type="ORF">GCM10010995_18720</name>
</gene>
<dbReference type="PANTHER" id="PTHR24096:SF149">
    <property type="entry name" value="AMP-BINDING DOMAIN-CONTAINING PROTEIN-RELATED"/>
    <property type="match status" value="1"/>
</dbReference>
<comment type="similarity">
    <text evidence="1">Belongs to the ATP-dependent AMP-binding enzyme family.</text>
</comment>
<proteinExistence type="inferred from homology"/>
<dbReference type="PROSITE" id="PS00455">
    <property type="entry name" value="AMP_BINDING"/>
    <property type="match status" value="1"/>
</dbReference>
<keyword evidence="5" id="KW-1185">Reference proteome</keyword>
<evidence type="ECO:0000256" key="1">
    <source>
        <dbReference type="ARBA" id="ARBA00006432"/>
    </source>
</evidence>
<evidence type="ECO:0000259" key="3">
    <source>
        <dbReference type="Pfam" id="PF00501"/>
    </source>
</evidence>
<evidence type="ECO:0000256" key="2">
    <source>
        <dbReference type="ARBA" id="ARBA00022598"/>
    </source>
</evidence>
<dbReference type="InterPro" id="IPR045851">
    <property type="entry name" value="AMP-bd_C_sf"/>
</dbReference>
<dbReference type="RefSeq" id="WP_117003194.1">
    <property type="nucleotide sequence ID" value="NZ_BMJS01000022.1"/>
</dbReference>
<dbReference type="Gene3D" id="3.40.50.12780">
    <property type="entry name" value="N-terminal domain of ligase-like"/>
    <property type="match status" value="1"/>
</dbReference>
<keyword evidence="2" id="KW-0436">Ligase</keyword>
<dbReference type="OrthoDB" id="9803968at2"/>
<feature type="domain" description="AMP-dependent synthetase/ligase" evidence="3">
    <location>
        <begin position="204"/>
        <end position="578"/>
    </location>
</feature>
<protein>
    <submittedName>
        <fullName evidence="4">AMP-binding protein</fullName>
    </submittedName>
</protein>
<reference evidence="4" key="2">
    <citation type="submission" date="2020-09" db="EMBL/GenBank/DDBJ databases">
        <authorList>
            <person name="Sun Q."/>
            <person name="Zhou Y."/>
        </authorList>
    </citation>
    <scope>NUCLEOTIDE SEQUENCE</scope>
    <source>
        <strain evidence="4">CGMCC 1.15758</strain>
    </source>
</reference>
<name>A0A8J3E985_9GAMM</name>
<dbReference type="InterPro" id="IPR042099">
    <property type="entry name" value="ANL_N_sf"/>
</dbReference>